<dbReference type="NCBIfam" id="NF004469">
    <property type="entry name" value="PRK05800.1"/>
    <property type="match status" value="1"/>
</dbReference>
<dbReference type="UniPathway" id="UPA00148">
    <property type="reaction ID" value="UER00236"/>
</dbReference>
<sequence length="170" mass="18903">MGQIILLIGGARSGKSRHAEALIQAQPAPWRYLATSRAWDDDTRARIDAHRARRHTNWLTIEAQTDLATPLLRESDRPALVDCVTFWLLNLLTDGRDIEAETEGLISALHARSGMSVLVAHEIGMGLEPDDRFERRYRDEAGILHQTLAKIAEQVTLVVAGHAVDLKKPA</sequence>
<dbReference type="SUPFAM" id="SSF52540">
    <property type="entry name" value="P-loop containing nucleoside triphosphate hydrolases"/>
    <property type="match status" value="1"/>
</dbReference>
<evidence type="ECO:0000256" key="7">
    <source>
        <dbReference type="ARBA" id="ARBA00007490"/>
    </source>
</evidence>
<dbReference type="GO" id="GO:0008820">
    <property type="term" value="F:cobinamide phosphate guanylyltransferase activity"/>
    <property type="evidence" value="ECO:0007669"/>
    <property type="project" value="UniProtKB-UniRule"/>
</dbReference>
<comment type="pathway">
    <text evidence="5 14">Cofactor biosynthesis; adenosylcobalamin biosynthesis; adenosylcobalamin from cob(II)yrinate a,c-diamide: step 6/7.</text>
</comment>
<evidence type="ECO:0000256" key="6">
    <source>
        <dbReference type="ARBA" id="ARBA00005159"/>
    </source>
</evidence>
<comment type="pathway">
    <text evidence="6 14">Cofactor biosynthesis; adenosylcobalamin biosynthesis; adenosylcobalamin from cob(II)yrinate a,c-diamide: step 5/7.</text>
</comment>
<dbReference type="STRING" id="1231623.Tasa_006_003"/>
<evidence type="ECO:0000256" key="13">
    <source>
        <dbReference type="ARBA" id="ARBA00023134"/>
    </source>
</evidence>
<reference evidence="17 18" key="1">
    <citation type="submission" date="2012-10" db="EMBL/GenBank/DDBJ databases">
        <title>Genome sequencing of Tanticharoenia sakaeratensis NBRC 103193.</title>
        <authorList>
            <person name="Azuma Y."/>
            <person name="Hadano H."/>
            <person name="Hirakawa H."/>
            <person name="Matsushita K."/>
        </authorList>
    </citation>
    <scope>NUCLEOTIDE SEQUENCE [LARGE SCALE GENOMIC DNA]</scope>
    <source>
        <strain evidence="17 18">NBRC 103193</strain>
    </source>
</reference>
<feature type="binding site" evidence="16">
    <location>
        <position position="62"/>
    </location>
    <ligand>
        <name>GTP</name>
        <dbReference type="ChEBI" id="CHEBI:37565"/>
    </ligand>
</feature>
<evidence type="ECO:0000256" key="11">
    <source>
        <dbReference type="ARBA" id="ARBA00022777"/>
    </source>
</evidence>
<gene>
    <name evidence="17" type="ORF">Tasa_006_003</name>
</gene>
<dbReference type="EC" id="2.7.7.62" evidence="14"/>
<evidence type="ECO:0000256" key="9">
    <source>
        <dbReference type="ARBA" id="ARBA00022679"/>
    </source>
</evidence>
<evidence type="ECO:0000256" key="12">
    <source>
        <dbReference type="ARBA" id="ARBA00022840"/>
    </source>
</evidence>
<feature type="binding site" evidence="16">
    <location>
        <position position="82"/>
    </location>
    <ligand>
        <name>GTP</name>
        <dbReference type="ChEBI" id="CHEBI:37565"/>
    </ligand>
</feature>
<dbReference type="AlphaFoldDB" id="A0A0D6MHL3"/>
<accession>A0A0D6MHL3</accession>
<dbReference type="GO" id="GO:0005525">
    <property type="term" value="F:GTP binding"/>
    <property type="evidence" value="ECO:0007669"/>
    <property type="project" value="UniProtKB-UniRule"/>
</dbReference>
<dbReference type="PANTHER" id="PTHR34848">
    <property type="match status" value="1"/>
</dbReference>
<evidence type="ECO:0000256" key="14">
    <source>
        <dbReference type="PIRNR" id="PIRNR006135"/>
    </source>
</evidence>
<feature type="binding site" evidence="16">
    <location>
        <begin position="9"/>
        <end position="16"/>
    </location>
    <ligand>
        <name>GTP</name>
        <dbReference type="ChEBI" id="CHEBI:37565"/>
    </ligand>
</feature>
<organism evidence="17 18">
    <name type="scientific">Tanticharoenia sakaeratensis NBRC 103193</name>
    <dbReference type="NCBI Taxonomy" id="1231623"/>
    <lineage>
        <taxon>Bacteria</taxon>
        <taxon>Pseudomonadati</taxon>
        <taxon>Pseudomonadota</taxon>
        <taxon>Alphaproteobacteria</taxon>
        <taxon>Acetobacterales</taxon>
        <taxon>Acetobacteraceae</taxon>
        <taxon>Tanticharoenia</taxon>
    </lineage>
</organism>
<dbReference type="GO" id="GO:0043752">
    <property type="term" value="F:adenosylcobinamide kinase activity"/>
    <property type="evidence" value="ECO:0007669"/>
    <property type="project" value="UniProtKB-EC"/>
</dbReference>
<dbReference type="Gene3D" id="3.40.50.300">
    <property type="entry name" value="P-loop containing nucleotide triphosphate hydrolases"/>
    <property type="match status" value="1"/>
</dbReference>
<evidence type="ECO:0000256" key="2">
    <source>
        <dbReference type="ARBA" id="ARBA00000711"/>
    </source>
</evidence>
<protein>
    <recommendedName>
        <fullName evidence="14">Bifunctional adenosylcobalamin biosynthesis protein</fullName>
        <ecNumber evidence="14">2.7.1.156</ecNumber>
        <ecNumber evidence="14">2.7.7.62</ecNumber>
    </recommendedName>
</protein>
<dbReference type="Pfam" id="PF02283">
    <property type="entry name" value="CobU"/>
    <property type="match status" value="1"/>
</dbReference>
<keyword evidence="13 14" id="KW-0342">GTP-binding</keyword>
<dbReference type="InterPro" id="IPR003203">
    <property type="entry name" value="CobU/CobP"/>
</dbReference>
<comment type="function">
    <text evidence="4 14">Catalyzes ATP-dependent phosphorylation of adenosylcobinamide and addition of GMP to adenosylcobinamide phosphate.</text>
</comment>
<comment type="similarity">
    <text evidence="7 14">Belongs to the CobU/CobP family.</text>
</comment>
<evidence type="ECO:0000313" key="17">
    <source>
        <dbReference type="EMBL" id="GAN53139.1"/>
    </source>
</evidence>
<dbReference type="InterPro" id="IPR027417">
    <property type="entry name" value="P-loop_NTPase"/>
</dbReference>
<evidence type="ECO:0000256" key="16">
    <source>
        <dbReference type="PIRSR" id="PIRSR006135-2"/>
    </source>
</evidence>
<name>A0A0D6MHL3_9PROT</name>
<comment type="catalytic activity">
    <reaction evidence="1 14">
        <text>adenosylcob(III)inamide + ATP = adenosylcob(III)inamide phosphate + ADP + H(+)</text>
        <dbReference type="Rhea" id="RHEA:15769"/>
        <dbReference type="ChEBI" id="CHEBI:2480"/>
        <dbReference type="ChEBI" id="CHEBI:15378"/>
        <dbReference type="ChEBI" id="CHEBI:30616"/>
        <dbReference type="ChEBI" id="CHEBI:58502"/>
        <dbReference type="ChEBI" id="CHEBI:456216"/>
        <dbReference type="EC" id="2.7.1.156"/>
    </reaction>
</comment>
<evidence type="ECO:0000256" key="3">
    <source>
        <dbReference type="ARBA" id="ARBA00001522"/>
    </source>
</evidence>
<evidence type="ECO:0000313" key="18">
    <source>
        <dbReference type="Proteomes" id="UP000032679"/>
    </source>
</evidence>
<keyword evidence="8 14" id="KW-0169">Cobalamin biosynthesis</keyword>
<comment type="catalytic activity">
    <reaction evidence="2 14">
        <text>adenosylcob(III)inamide phosphate + GTP + H(+) = adenosylcob(III)inamide-GDP + diphosphate</text>
        <dbReference type="Rhea" id="RHEA:22712"/>
        <dbReference type="ChEBI" id="CHEBI:15378"/>
        <dbReference type="ChEBI" id="CHEBI:33019"/>
        <dbReference type="ChEBI" id="CHEBI:37565"/>
        <dbReference type="ChEBI" id="CHEBI:58502"/>
        <dbReference type="ChEBI" id="CHEBI:60487"/>
        <dbReference type="EC" id="2.7.7.62"/>
    </reaction>
</comment>
<dbReference type="EMBL" id="BALE01000006">
    <property type="protein sequence ID" value="GAN53139.1"/>
    <property type="molecule type" value="Genomic_DNA"/>
</dbReference>
<evidence type="ECO:0000256" key="8">
    <source>
        <dbReference type="ARBA" id="ARBA00022573"/>
    </source>
</evidence>
<keyword evidence="11 14" id="KW-0418">Kinase</keyword>
<dbReference type="GO" id="GO:0009236">
    <property type="term" value="P:cobalamin biosynthetic process"/>
    <property type="evidence" value="ECO:0007669"/>
    <property type="project" value="UniProtKB-UniRule"/>
</dbReference>
<dbReference type="RefSeq" id="WP_048846829.1">
    <property type="nucleotide sequence ID" value="NZ_BALE01000006.1"/>
</dbReference>
<dbReference type="EC" id="2.7.1.156" evidence="14"/>
<dbReference type="PANTHER" id="PTHR34848:SF1">
    <property type="entry name" value="BIFUNCTIONAL ADENOSYLCOBALAMIN BIOSYNTHESIS PROTEIN COBU"/>
    <property type="match status" value="1"/>
</dbReference>
<dbReference type="OrthoDB" id="9788370at2"/>
<keyword evidence="10 14" id="KW-0547">Nucleotide-binding</keyword>
<feature type="binding site" evidence="16">
    <location>
        <begin position="51"/>
        <end position="54"/>
    </location>
    <ligand>
        <name>GTP</name>
        <dbReference type="ChEBI" id="CHEBI:37565"/>
    </ligand>
</feature>
<evidence type="ECO:0000256" key="10">
    <source>
        <dbReference type="ARBA" id="ARBA00022741"/>
    </source>
</evidence>
<dbReference type="Proteomes" id="UP000032679">
    <property type="component" value="Unassembled WGS sequence"/>
</dbReference>
<dbReference type="CDD" id="cd00544">
    <property type="entry name" value="CobU"/>
    <property type="match status" value="1"/>
</dbReference>
<feature type="binding site" evidence="16">
    <location>
        <begin position="34"/>
        <end position="36"/>
    </location>
    <ligand>
        <name>GTP</name>
        <dbReference type="ChEBI" id="CHEBI:37565"/>
    </ligand>
</feature>
<feature type="active site" description="GMP-histidine intermediate" evidence="15">
    <location>
        <position position="50"/>
    </location>
</feature>
<evidence type="ECO:0000256" key="5">
    <source>
        <dbReference type="ARBA" id="ARBA00004692"/>
    </source>
</evidence>
<dbReference type="PIRSF" id="PIRSF006135">
    <property type="entry name" value="CobU"/>
    <property type="match status" value="1"/>
</dbReference>
<keyword evidence="18" id="KW-1185">Reference proteome</keyword>
<proteinExistence type="inferred from homology"/>
<comment type="catalytic activity">
    <reaction evidence="3">
        <text>adenosylcob(III)inamide + GTP = adenosylcob(III)inamide phosphate + GDP + H(+)</text>
        <dbReference type="Rhea" id="RHEA:15765"/>
        <dbReference type="ChEBI" id="CHEBI:2480"/>
        <dbReference type="ChEBI" id="CHEBI:15378"/>
        <dbReference type="ChEBI" id="CHEBI:37565"/>
        <dbReference type="ChEBI" id="CHEBI:58189"/>
        <dbReference type="ChEBI" id="CHEBI:58502"/>
        <dbReference type="EC" id="2.7.1.156"/>
    </reaction>
</comment>
<evidence type="ECO:0000256" key="4">
    <source>
        <dbReference type="ARBA" id="ARBA00003889"/>
    </source>
</evidence>
<keyword evidence="9 14" id="KW-0808">Transferase</keyword>
<comment type="caution">
    <text evidence="17">The sequence shown here is derived from an EMBL/GenBank/DDBJ whole genome shotgun (WGS) entry which is preliminary data.</text>
</comment>
<dbReference type="GO" id="GO:0005524">
    <property type="term" value="F:ATP binding"/>
    <property type="evidence" value="ECO:0007669"/>
    <property type="project" value="UniProtKB-UniRule"/>
</dbReference>
<evidence type="ECO:0000256" key="15">
    <source>
        <dbReference type="PIRSR" id="PIRSR006135-1"/>
    </source>
</evidence>
<evidence type="ECO:0000256" key="1">
    <source>
        <dbReference type="ARBA" id="ARBA00000312"/>
    </source>
</evidence>
<keyword evidence="12 14" id="KW-0067">ATP-binding</keyword>